<dbReference type="AlphaFoldDB" id="V5F1T3"/>
<proteinExistence type="predicted"/>
<protein>
    <submittedName>
        <fullName evidence="1">Uncharacterized protein</fullName>
    </submittedName>
</protein>
<evidence type="ECO:0000313" key="1">
    <source>
        <dbReference type="EMBL" id="GAD28718.1"/>
    </source>
</evidence>
<dbReference type="HOGENOM" id="CLU_3064569_0_0_6"/>
<evidence type="ECO:0000313" key="2">
    <source>
        <dbReference type="Proteomes" id="UP000030675"/>
    </source>
</evidence>
<sequence>MKRPSLSTGYLYNGDDYNSTKKDCLDIFIFPALLNYSQYLLFFRNKVTTSPFL</sequence>
<name>V5F1T3_PHOLE</name>
<dbReference type="Proteomes" id="UP000030675">
    <property type="component" value="Unassembled WGS sequence"/>
</dbReference>
<organism evidence="1 2">
    <name type="scientific">Photobacterium leiognathi lrivu.4.1</name>
    <dbReference type="NCBI Taxonomy" id="1248232"/>
    <lineage>
        <taxon>Bacteria</taxon>
        <taxon>Pseudomonadati</taxon>
        <taxon>Pseudomonadota</taxon>
        <taxon>Gammaproteobacteria</taxon>
        <taxon>Vibrionales</taxon>
        <taxon>Vibrionaceae</taxon>
        <taxon>Photobacterium</taxon>
    </lineage>
</organism>
<gene>
    <name evidence="1" type="ORF">PLEI_0362</name>
</gene>
<dbReference type="EMBL" id="DF196809">
    <property type="protein sequence ID" value="GAD28718.1"/>
    <property type="molecule type" value="Genomic_DNA"/>
</dbReference>
<reference evidence="2" key="1">
    <citation type="submission" date="2012-12" db="EMBL/GenBank/DDBJ databases">
        <title>Genome Sequence of Photobacterium leiognathi lrivu.4.1.</title>
        <authorList>
            <person name="Urbanczyk H."/>
            <person name="Ogura Y."/>
            <person name="Hayashi T."/>
            <person name="Dunlap P.V."/>
        </authorList>
    </citation>
    <scope>NUCLEOTIDE SEQUENCE [LARGE SCALE GENOMIC DNA]</scope>
    <source>
        <strain evidence="2">lrivu.4.1</strain>
    </source>
</reference>
<accession>V5F1T3</accession>